<dbReference type="InterPro" id="IPR007867">
    <property type="entry name" value="GMC_OxRtase_C"/>
</dbReference>
<feature type="binding site" evidence="16">
    <location>
        <position position="265"/>
    </location>
    <ligand>
        <name>FAD</name>
        <dbReference type="ChEBI" id="CHEBI:57692"/>
    </ligand>
</feature>
<organism evidence="19 20">
    <name type="scientific">Agaricus bisporus var. burnettii (strain JB137-S8 / ATCC MYA-4627 / FGSC 10392)</name>
    <name type="common">White button mushroom</name>
    <dbReference type="NCBI Taxonomy" id="597362"/>
    <lineage>
        <taxon>Eukaryota</taxon>
        <taxon>Fungi</taxon>
        <taxon>Dikarya</taxon>
        <taxon>Basidiomycota</taxon>
        <taxon>Agaricomycotina</taxon>
        <taxon>Agaricomycetes</taxon>
        <taxon>Agaricomycetidae</taxon>
        <taxon>Agaricales</taxon>
        <taxon>Agaricineae</taxon>
        <taxon>Agaricaceae</taxon>
        <taxon>Agaricus</taxon>
    </lineage>
</organism>
<evidence type="ECO:0000256" key="8">
    <source>
        <dbReference type="ARBA" id="ARBA00022827"/>
    </source>
</evidence>
<evidence type="ECO:0000313" key="20">
    <source>
        <dbReference type="Proteomes" id="UP000008493"/>
    </source>
</evidence>
<reference evidence="20" key="1">
    <citation type="journal article" date="2012" name="Proc. Natl. Acad. Sci. U.S.A.">
        <title>Genome sequence of the button mushroom Agaricus bisporus reveals mechanisms governing adaptation to a humic-rich ecological niche.</title>
        <authorList>
            <person name="Morin E."/>
            <person name="Kohler A."/>
            <person name="Baker A.R."/>
            <person name="Foulongne-Oriol M."/>
            <person name="Lombard V."/>
            <person name="Nagy L.G."/>
            <person name="Ohm R.A."/>
            <person name="Patyshakuliyeva A."/>
            <person name="Brun A."/>
            <person name="Aerts A.L."/>
            <person name="Bailey A.M."/>
            <person name="Billette C."/>
            <person name="Coutinho P.M."/>
            <person name="Deakin G."/>
            <person name="Doddapaneni H."/>
            <person name="Floudas D."/>
            <person name="Grimwood J."/>
            <person name="Hilden K."/>
            <person name="Kuees U."/>
            <person name="LaButti K.M."/>
            <person name="Lapidus A."/>
            <person name="Lindquist E.A."/>
            <person name="Lucas S.M."/>
            <person name="Murat C."/>
            <person name="Riley R.W."/>
            <person name="Salamov A.A."/>
            <person name="Schmutz J."/>
            <person name="Subramanian V."/>
            <person name="Woesten H.A.B."/>
            <person name="Xu J."/>
            <person name="Eastwood D.C."/>
            <person name="Foster G.D."/>
            <person name="Sonnenberg A.S."/>
            <person name="Cullen D."/>
            <person name="de Vries R.P."/>
            <person name="Lundell T."/>
            <person name="Hibbett D.S."/>
            <person name="Henrissat B."/>
            <person name="Burton K.S."/>
            <person name="Kerrigan R.W."/>
            <person name="Challen M.P."/>
            <person name="Grigoriev I.V."/>
            <person name="Martin F."/>
        </authorList>
    </citation>
    <scope>NUCLEOTIDE SEQUENCE [LARGE SCALE GENOMIC DNA]</scope>
    <source>
        <strain evidence="20">JB137-S8 / ATCC MYA-4627 / FGSC 10392</strain>
    </source>
</reference>
<feature type="active site" description="Proton acceptor" evidence="15">
    <location>
        <position position="569"/>
    </location>
</feature>
<dbReference type="Pfam" id="PF00732">
    <property type="entry name" value="GMC_oxred_N"/>
    <property type="match status" value="1"/>
</dbReference>
<dbReference type="Gene3D" id="3.50.50.60">
    <property type="entry name" value="FAD/NAD(P)-binding domain"/>
    <property type="match status" value="1"/>
</dbReference>
<evidence type="ECO:0000313" key="19">
    <source>
        <dbReference type="EMBL" id="EKM83313.1"/>
    </source>
</evidence>
<dbReference type="InterPro" id="IPR012132">
    <property type="entry name" value="GMC_OxRdtase"/>
</dbReference>
<comment type="catalytic activity">
    <reaction evidence="11">
        <text>pyranose + acceptor = pyranos-2,3-diulose + reduced acceptor.</text>
        <dbReference type="EC" id="1.1.99.29"/>
    </reaction>
</comment>
<dbReference type="OrthoDB" id="269227at2759"/>
<feature type="domain" description="Glucose-methanol-choline oxidoreductase N-terminal" evidence="18">
    <location>
        <begin position="308"/>
        <end position="322"/>
    </location>
</feature>
<dbReference type="GO" id="GO:0005576">
    <property type="term" value="C:extracellular region"/>
    <property type="evidence" value="ECO:0007669"/>
    <property type="project" value="UniProtKB-SubCell"/>
</dbReference>
<comment type="catalytic activity">
    <reaction evidence="10">
        <text>pyranose + acceptor = pyranos-2-ulose + reduced acceptor.</text>
        <dbReference type="EC" id="1.1.99.29"/>
    </reaction>
</comment>
<gene>
    <name evidence="19" type="ORF">AGABI1DRAFT_105000</name>
</gene>
<evidence type="ECO:0000256" key="13">
    <source>
        <dbReference type="ARBA" id="ARBA00034050"/>
    </source>
</evidence>
<evidence type="ECO:0000256" key="10">
    <source>
        <dbReference type="ARBA" id="ARBA00033986"/>
    </source>
</evidence>
<feature type="active site" description="Proton donor" evidence="15">
    <location>
        <position position="525"/>
    </location>
</feature>
<evidence type="ECO:0000256" key="17">
    <source>
        <dbReference type="SAM" id="SignalP"/>
    </source>
</evidence>
<comment type="catalytic activity">
    <reaction evidence="14">
        <text>a pyranoside + acceptor = a pyranosid-3,4-diulose + reduced acceptor.</text>
        <dbReference type="EC" id="1.1.99.29"/>
    </reaction>
</comment>
<evidence type="ECO:0000256" key="5">
    <source>
        <dbReference type="ARBA" id="ARBA00013177"/>
    </source>
</evidence>
<dbReference type="KEGG" id="abp:AGABI1DRAFT105000"/>
<dbReference type="SUPFAM" id="SSF54373">
    <property type="entry name" value="FAD-linked reductases, C-terminal domain"/>
    <property type="match status" value="1"/>
</dbReference>
<comment type="function">
    <text evidence="9">Catalyzes the single-oxidation or sequential double oxidation reaction of carbohydrates primarily at carbon-2 and/or carbon-3 with the concomitant reduction of the flavin. The enzyme exhibits a broad sugar substrate specificity, oxidizing different aldopyranoses to the corresponding C-1, C-2, C-3 or C-1,2, C-2,3 and C-3,4 (di)dehydro sugars with substrate-specific regioselectivity. Accepts only a narrow range of electron acceptors such as substituted benzoquinones and complexed metal ions and reacts extremely slowly with O(2) as acceptor. May play a role in the natural recycling of plant matter by oxidizing all major monosaccharides in lignocellulose and by reducing quinone compounds or reactive radical species generated during lignin depolymerization.</text>
</comment>
<dbReference type="GO" id="GO:0050660">
    <property type="term" value="F:flavin adenine dinucleotide binding"/>
    <property type="evidence" value="ECO:0007669"/>
    <property type="project" value="InterPro"/>
</dbReference>
<dbReference type="OMA" id="QWQESHT"/>
<keyword evidence="6" id="KW-0964">Secreted</keyword>
<dbReference type="PANTHER" id="PTHR11552">
    <property type="entry name" value="GLUCOSE-METHANOL-CHOLINE GMC OXIDOREDUCTASE"/>
    <property type="match status" value="1"/>
</dbReference>
<dbReference type="PANTHER" id="PTHR11552:SF147">
    <property type="entry name" value="CHOLINE DEHYDROGENASE, MITOCHONDRIAL"/>
    <property type="match status" value="1"/>
</dbReference>
<comment type="similarity">
    <text evidence="3">Belongs to the GMC oxidoreductase family.</text>
</comment>
<comment type="cofactor">
    <cofactor evidence="1 16">
        <name>FAD</name>
        <dbReference type="ChEBI" id="CHEBI:57692"/>
    </cofactor>
</comment>
<dbReference type="InterPro" id="IPR036188">
    <property type="entry name" value="FAD/NAD-bd_sf"/>
</dbReference>
<evidence type="ECO:0000256" key="12">
    <source>
        <dbReference type="ARBA" id="ARBA00034029"/>
    </source>
</evidence>
<feature type="signal peptide" evidence="17">
    <location>
        <begin position="1"/>
        <end position="18"/>
    </location>
</feature>
<evidence type="ECO:0000256" key="16">
    <source>
        <dbReference type="PIRSR" id="PIRSR000137-2"/>
    </source>
</evidence>
<evidence type="ECO:0000256" key="9">
    <source>
        <dbReference type="ARBA" id="ARBA00024699"/>
    </source>
</evidence>
<evidence type="ECO:0000259" key="18">
    <source>
        <dbReference type="PROSITE" id="PS00624"/>
    </source>
</evidence>
<dbReference type="GeneID" id="18822067"/>
<dbReference type="PIRSF" id="PIRSF000137">
    <property type="entry name" value="Alcohol_oxidase"/>
    <property type="match status" value="1"/>
</dbReference>
<evidence type="ECO:0000256" key="4">
    <source>
        <dbReference type="ARBA" id="ARBA00011245"/>
    </source>
</evidence>
<dbReference type="RefSeq" id="XP_007327075.1">
    <property type="nucleotide sequence ID" value="XM_007327013.1"/>
</dbReference>
<dbReference type="SUPFAM" id="SSF51905">
    <property type="entry name" value="FAD/NAD(P)-binding domain"/>
    <property type="match status" value="1"/>
</dbReference>
<evidence type="ECO:0000256" key="3">
    <source>
        <dbReference type="ARBA" id="ARBA00010790"/>
    </source>
</evidence>
<protein>
    <recommendedName>
        <fullName evidence="5">pyranose dehydrogenase (acceptor)</fullName>
        <ecNumber evidence="5">1.1.99.29</ecNumber>
    </recommendedName>
</protein>
<feature type="chain" id="PRO_5003886422" description="pyranose dehydrogenase (acceptor)" evidence="17">
    <location>
        <begin position="19"/>
        <end position="590"/>
    </location>
</feature>
<evidence type="ECO:0000256" key="14">
    <source>
        <dbReference type="ARBA" id="ARBA00034059"/>
    </source>
</evidence>
<dbReference type="PROSITE" id="PS00624">
    <property type="entry name" value="GMC_OXRED_2"/>
    <property type="match status" value="1"/>
</dbReference>
<dbReference type="EC" id="1.1.99.29" evidence="5"/>
<dbReference type="Pfam" id="PF05199">
    <property type="entry name" value="GMC_oxred_C"/>
    <property type="match status" value="1"/>
</dbReference>
<comment type="subunit">
    <text evidence="4">Monomer.</text>
</comment>
<evidence type="ECO:0000256" key="2">
    <source>
        <dbReference type="ARBA" id="ARBA00004613"/>
    </source>
</evidence>
<dbReference type="EMBL" id="JH971386">
    <property type="protein sequence ID" value="EKM83313.1"/>
    <property type="molecule type" value="Genomic_DNA"/>
</dbReference>
<dbReference type="AlphaFoldDB" id="K5XIJ6"/>
<keyword evidence="7" id="KW-0285">Flavoprotein</keyword>
<sequence length="590" mass="63026">MVLTLVSTLLLVLPSVLSGGIFESIDDLPSDVTYDFLIVGGGTAGPVVARRLAENPNNNVLLLEAGPSHVNVLATQVPGLMLDVINPANGFDWNYTTTPQSTLNQRSIDYSRGFILGGCSAHNSMFWSRGSIEDWDRIANLAGDSSWSWDGILPSMLKSERFVDAADGHDQTGEFDPSVHSTTGMIGVSTAGFPANINSRVLQTGEELSDEFPRLADVNSGKPLGLGWYQGSIRGGVRQTAASVYLDEETLKLAANLYVVVNARVTRVFPETEGSNKFTTIQLGNDNSLKTDSLRNLTAKKEVILSAGAINTPSILLHSGIGDDALLKEMGIQTLHSLPAVGQNLMDQPYIPAVWSVNSTVPPVDPDAALAQWQESHTGPFTMSTTSPNHIAYTRLANVQNQMDPAAGPNTPHIEMCPLDGGGLLARGADGTFMSMGTTFLTPTSRGSVSITSNNPFDPPQIDLNMLATDFDVVSFRESLKAAQRFLQAPAWNGYITAPFQPSADVTTDDQLDDFLRENVIASGHASGTCSMSPKGSNDGVVDPDLRVKGLQNLRIVDASVIPHVPAGHTQAPVYAIAERAADLIKADWA</sequence>
<keyword evidence="20" id="KW-1185">Reference proteome</keyword>
<accession>K5XIJ6</accession>
<dbReference type="InterPro" id="IPR000172">
    <property type="entry name" value="GMC_OxRdtase_N"/>
</dbReference>
<evidence type="ECO:0000256" key="15">
    <source>
        <dbReference type="PIRSR" id="PIRSR000137-1"/>
    </source>
</evidence>
<dbReference type="InParanoid" id="K5XIJ6"/>
<comment type="catalytic activity">
    <reaction evidence="13">
        <text>a pyranoside + acceptor = a pyranosid-3-ulose + reduced acceptor.</text>
        <dbReference type="EC" id="1.1.99.29"/>
    </reaction>
</comment>
<evidence type="ECO:0000256" key="6">
    <source>
        <dbReference type="ARBA" id="ARBA00022525"/>
    </source>
</evidence>
<comment type="catalytic activity">
    <reaction evidence="12">
        <text>pyranose + acceptor = pyranos-3-ulose + reduced acceptor.</text>
        <dbReference type="EC" id="1.1.99.29"/>
    </reaction>
</comment>
<dbReference type="Gene3D" id="3.30.560.10">
    <property type="entry name" value="Glucose Oxidase, domain 3"/>
    <property type="match status" value="1"/>
</dbReference>
<keyword evidence="17" id="KW-0732">Signal</keyword>
<evidence type="ECO:0000256" key="11">
    <source>
        <dbReference type="ARBA" id="ARBA00034010"/>
    </source>
</evidence>
<dbReference type="HOGENOM" id="CLU_002865_6_3_1"/>
<comment type="subcellular location">
    <subcellularLocation>
        <location evidence="2">Secreted</location>
    </subcellularLocation>
</comment>
<dbReference type="Proteomes" id="UP000008493">
    <property type="component" value="Unassembled WGS sequence"/>
</dbReference>
<keyword evidence="8 16" id="KW-0274">FAD</keyword>
<evidence type="ECO:0000256" key="7">
    <source>
        <dbReference type="ARBA" id="ARBA00022630"/>
    </source>
</evidence>
<dbReference type="GO" id="GO:0033718">
    <property type="term" value="F:pyranose dehydrogenase (acceptor) activity"/>
    <property type="evidence" value="ECO:0007669"/>
    <property type="project" value="UniProtKB-EC"/>
</dbReference>
<name>K5XIJ6_AGABU</name>
<proteinExistence type="inferred from homology"/>
<evidence type="ECO:0000256" key="1">
    <source>
        <dbReference type="ARBA" id="ARBA00001974"/>
    </source>
</evidence>
<dbReference type="eggNOG" id="KOG1238">
    <property type="taxonomic scope" value="Eukaryota"/>
</dbReference>